<reference evidence="1 2" key="1">
    <citation type="submission" date="2020-10" db="EMBL/GenBank/DDBJ databases">
        <title>Genome analysis of Massilia species.</title>
        <authorList>
            <person name="Jung D.-H."/>
        </authorList>
    </citation>
    <scope>NUCLEOTIDE SEQUENCE [LARGE SCALE GENOMIC DNA]</scope>
    <source>
        <strain evidence="2">sipir</strain>
    </source>
</reference>
<evidence type="ECO:0000313" key="1">
    <source>
        <dbReference type="EMBL" id="UOD29932.1"/>
    </source>
</evidence>
<sequence>MASYDMPAISYITYMELRVGQIVRPHEKSILDAVLDEFQVVHMNKTIMEAGYQDSS</sequence>
<dbReference type="EMBL" id="CP063361">
    <property type="protein sequence ID" value="UOD29932.1"/>
    <property type="molecule type" value="Genomic_DNA"/>
</dbReference>
<organism evidence="1 2">
    <name type="scientific">Massilia violaceinigra</name>
    <dbReference type="NCBI Taxonomy" id="2045208"/>
    <lineage>
        <taxon>Bacteria</taxon>
        <taxon>Pseudomonadati</taxon>
        <taxon>Pseudomonadota</taxon>
        <taxon>Betaproteobacteria</taxon>
        <taxon>Burkholderiales</taxon>
        <taxon>Oxalobacteraceae</taxon>
        <taxon>Telluria group</taxon>
        <taxon>Massilia</taxon>
    </lineage>
</organism>
<evidence type="ECO:0000313" key="2">
    <source>
        <dbReference type="Proteomes" id="UP000831532"/>
    </source>
</evidence>
<name>A0ABY4A6A0_9BURK</name>
<dbReference type="Proteomes" id="UP000831532">
    <property type="component" value="Chromosome"/>
</dbReference>
<gene>
    <name evidence="1" type="ORF">INH39_32010</name>
</gene>
<dbReference type="RefSeq" id="WP_243491193.1">
    <property type="nucleotide sequence ID" value="NZ_CP063361.1"/>
</dbReference>
<accession>A0ABY4A6A0</accession>
<protein>
    <submittedName>
        <fullName evidence="1">Uncharacterized protein</fullName>
    </submittedName>
</protein>
<keyword evidence="2" id="KW-1185">Reference proteome</keyword>
<proteinExistence type="predicted"/>